<evidence type="ECO:0000313" key="5">
    <source>
        <dbReference type="Proteomes" id="UP000054558"/>
    </source>
</evidence>
<dbReference type="AlphaFoldDB" id="A0A1Y1I7T7"/>
<gene>
    <name evidence="4" type="ORF">KFL_003270020</name>
</gene>
<evidence type="ECO:0000256" key="1">
    <source>
        <dbReference type="ARBA" id="ARBA00022441"/>
    </source>
</evidence>
<feature type="chain" id="PRO_5012778986" evidence="3">
    <location>
        <begin position="33"/>
        <end position="259"/>
    </location>
</feature>
<dbReference type="OrthoDB" id="523959at2759"/>
<dbReference type="EMBL" id="DF237276">
    <property type="protein sequence ID" value="GAQ87034.1"/>
    <property type="molecule type" value="Genomic_DNA"/>
</dbReference>
<reference evidence="4 5" key="1">
    <citation type="journal article" date="2014" name="Nat. Commun.">
        <title>Klebsormidium flaccidum genome reveals primary factors for plant terrestrial adaptation.</title>
        <authorList>
            <person name="Hori K."/>
            <person name="Maruyama F."/>
            <person name="Fujisawa T."/>
            <person name="Togashi T."/>
            <person name="Yamamoto N."/>
            <person name="Seo M."/>
            <person name="Sato S."/>
            <person name="Yamada T."/>
            <person name="Mori H."/>
            <person name="Tajima N."/>
            <person name="Moriyama T."/>
            <person name="Ikeuchi M."/>
            <person name="Watanabe M."/>
            <person name="Wada H."/>
            <person name="Kobayashi K."/>
            <person name="Saito M."/>
            <person name="Masuda T."/>
            <person name="Sasaki-Sekimoto Y."/>
            <person name="Mashiguchi K."/>
            <person name="Awai K."/>
            <person name="Shimojima M."/>
            <person name="Masuda S."/>
            <person name="Iwai M."/>
            <person name="Nobusawa T."/>
            <person name="Narise T."/>
            <person name="Kondo S."/>
            <person name="Saito H."/>
            <person name="Sato R."/>
            <person name="Murakawa M."/>
            <person name="Ihara Y."/>
            <person name="Oshima-Yamada Y."/>
            <person name="Ohtaka K."/>
            <person name="Satoh M."/>
            <person name="Sonobe K."/>
            <person name="Ishii M."/>
            <person name="Ohtani R."/>
            <person name="Kanamori-Sato M."/>
            <person name="Honoki R."/>
            <person name="Miyazaki D."/>
            <person name="Mochizuki H."/>
            <person name="Umetsu J."/>
            <person name="Higashi K."/>
            <person name="Shibata D."/>
            <person name="Kamiya Y."/>
            <person name="Sato N."/>
            <person name="Nakamura Y."/>
            <person name="Tabata S."/>
            <person name="Ida S."/>
            <person name="Kurokawa K."/>
            <person name="Ohta H."/>
        </authorList>
    </citation>
    <scope>NUCLEOTIDE SEQUENCE [LARGE SCALE GENOMIC DNA]</scope>
    <source>
        <strain evidence="4 5">NIES-2285</strain>
    </source>
</reference>
<dbReference type="Gene3D" id="2.130.10.80">
    <property type="entry name" value="Galactose oxidase/kelch, beta-propeller"/>
    <property type="match status" value="1"/>
</dbReference>
<dbReference type="SUPFAM" id="SSF117281">
    <property type="entry name" value="Kelch motif"/>
    <property type="match status" value="1"/>
</dbReference>
<dbReference type="STRING" id="105231.A0A1Y1I7T7"/>
<keyword evidence="2" id="KW-0677">Repeat</keyword>
<name>A0A1Y1I7T7_KLENI</name>
<protein>
    <submittedName>
        <fullName evidence="4">Uncharacterized protein</fullName>
    </submittedName>
</protein>
<dbReference type="SMART" id="SM00612">
    <property type="entry name" value="Kelch"/>
    <property type="match status" value="3"/>
</dbReference>
<dbReference type="InterPro" id="IPR006652">
    <property type="entry name" value="Kelch_1"/>
</dbReference>
<sequence>MSTTRSRFTANLLVGTLPVSVLVAGGDDRASAEVYDLGSGTWVPVGSMAFQRDLHGGTTLSDGRVLVTGGVGLLDTNIFDFINAAELYDPATRAWSTVGPLGTPRCSHSATPLNNGKVLVAGGFSREQDVIASAELYTPFSITVVQDPHLEVTLAETQGRPVSFDFHGEAGKTYCMISDSCLQLNVLMFGVTSGTQILQDSRDHSVEPFFDGTWMSGFGVSYLNPFGEQKNITIMLDQARDRAREFPKGTRPSEGSLCW</sequence>
<evidence type="ECO:0000256" key="2">
    <source>
        <dbReference type="ARBA" id="ARBA00022737"/>
    </source>
</evidence>
<proteinExistence type="predicted"/>
<feature type="signal peptide" evidence="3">
    <location>
        <begin position="1"/>
        <end position="32"/>
    </location>
</feature>
<dbReference type="InterPro" id="IPR037293">
    <property type="entry name" value="Gal_Oxidase_central_sf"/>
</dbReference>
<dbReference type="PANTHER" id="PTHR46344">
    <property type="entry name" value="OS02G0202900 PROTEIN"/>
    <property type="match status" value="1"/>
</dbReference>
<evidence type="ECO:0000313" key="4">
    <source>
        <dbReference type="EMBL" id="GAQ87034.1"/>
    </source>
</evidence>
<evidence type="ECO:0000256" key="3">
    <source>
        <dbReference type="SAM" id="SignalP"/>
    </source>
</evidence>
<keyword evidence="1" id="KW-0880">Kelch repeat</keyword>
<keyword evidence="3" id="KW-0732">Signal</keyword>
<dbReference type="InterPro" id="IPR015915">
    <property type="entry name" value="Kelch-typ_b-propeller"/>
</dbReference>
<organism evidence="4 5">
    <name type="scientific">Klebsormidium nitens</name>
    <name type="common">Green alga</name>
    <name type="synonym">Ulothrix nitens</name>
    <dbReference type="NCBI Taxonomy" id="105231"/>
    <lineage>
        <taxon>Eukaryota</taxon>
        <taxon>Viridiplantae</taxon>
        <taxon>Streptophyta</taxon>
        <taxon>Klebsormidiophyceae</taxon>
        <taxon>Klebsormidiales</taxon>
        <taxon>Klebsormidiaceae</taxon>
        <taxon>Klebsormidium</taxon>
    </lineage>
</organism>
<dbReference type="Proteomes" id="UP000054558">
    <property type="component" value="Unassembled WGS sequence"/>
</dbReference>
<accession>A0A1Y1I7T7</accession>
<keyword evidence="5" id="KW-1185">Reference proteome</keyword>
<dbReference type="Gene3D" id="2.120.10.80">
    <property type="entry name" value="Kelch-type beta propeller"/>
    <property type="match status" value="1"/>
</dbReference>
<dbReference type="PANTHER" id="PTHR46344:SF27">
    <property type="entry name" value="KELCH REPEAT SUPERFAMILY PROTEIN"/>
    <property type="match status" value="1"/>
</dbReference>